<keyword evidence="4" id="KW-1185">Reference proteome</keyword>
<feature type="transmembrane region" description="Helical" evidence="1">
    <location>
        <begin position="62"/>
        <end position="82"/>
    </location>
</feature>
<dbReference type="RefSeq" id="WP_413280284.1">
    <property type="nucleotide sequence ID" value="NZ_JBHFNT010000229.1"/>
</dbReference>
<feature type="transmembrane region" description="Helical" evidence="1">
    <location>
        <begin position="455"/>
        <end position="474"/>
    </location>
</feature>
<evidence type="ECO:0000256" key="1">
    <source>
        <dbReference type="SAM" id="Phobius"/>
    </source>
</evidence>
<protein>
    <submittedName>
        <fullName evidence="3">DUF5009 domain-containing protein</fullName>
    </submittedName>
</protein>
<feature type="transmembrane region" description="Helical" evidence="1">
    <location>
        <begin position="220"/>
        <end position="242"/>
    </location>
</feature>
<dbReference type="PANTHER" id="PTHR31061">
    <property type="entry name" value="LD22376P"/>
    <property type="match status" value="1"/>
</dbReference>
<keyword evidence="1" id="KW-1133">Transmembrane helix</keyword>
<keyword evidence="1" id="KW-0472">Membrane</keyword>
<reference evidence="3 4" key="1">
    <citation type="submission" date="2024-09" db="EMBL/GenBank/DDBJ databases">
        <title>Floridaenema gen nov. (Aerosakkonemataceae, Aerosakkonematales ord. nov., Cyanobacteria) from benthic tropical and subtropical fresh waters, with the description of four new species.</title>
        <authorList>
            <person name="Moretto J.A."/>
            <person name="Berthold D.E."/>
            <person name="Lefler F.W."/>
            <person name="Huang I.-S."/>
            <person name="Laughinghouse H. IV."/>
        </authorList>
    </citation>
    <scope>NUCLEOTIDE SEQUENCE [LARGE SCALE GENOMIC DNA]</scope>
    <source>
        <strain evidence="3 4">BLCC-F167</strain>
    </source>
</reference>
<dbReference type="PANTHER" id="PTHR31061:SF24">
    <property type="entry name" value="LD22376P"/>
    <property type="match status" value="1"/>
</dbReference>
<feature type="transmembrane region" description="Helical" evidence="1">
    <location>
        <begin position="21"/>
        <end position="42"/>
    </location>
</feature>
<feature type="transmembrane region" description="Helical" evidence="1">
    <location>
        <begin position="129"/>
        <end position="146"/>
    </location>
</feature>
<dbReference type="EMBL" id="JBHFNT010000229">
    <property type="protein sequence ID" value="MFB2837949.1"/>
    <property type="molecule type" value="Genomic_DNA"/>
</dbReference>
<dbReference type="Pfam" id="PF16401">
    <property type="entry name" value="DUF5009"/>
    <property type="match status" value="1"/>
</dbReference>
<evidence type="ECO:0000259" key="2">
    <source>
        <dbReference type="Pfam" id="PF16401"/>
    </source>
</evidence>
<proteinExistence type="predicted"/>
<feature type="transmembrane region" description="Helical" evidence="1">
    <location>
        <begin position="292"/>
        <end position="310"/>
    </location>
</feature>
<name>A0ABV4WS71_9CYAN</name>
<dbReference type="Proteomes" id="UP001576780">
    <property type="component" value="Unassembled WGS sequence"/>
</dbReference>
<dbReference type="InterPro" id="IPR032176">
    <property type="entry name" value="DUF5009"/>
</dbReference>
<feature type="domain" description="DUF5009" evidence="2">
    <location>
        <begin position="11"/>
        <end position="270"/>
    </location>
</feature>
<evidence type="ECO:0000313" key="3">
    <source>
        <dbReference type="EMBL" id="MFB2837949.1"/>
    </source>
</evidence>
<feature type="transmembrane region" description="Helical" evidence="1">
    <location>
        <begin position="254"/>
        <end position="272"/>
    </location>
</feature>
<organism evidence="3 4">
    <name type="scientific">Floridaenema evergladense BLCC-F167</name>
    <dbReference type="NCBI Taxonomy" id="3153639"/>
    <lineage>
        <taxon>Bacteria</taxon>
        <taxon>Bacillati</taxon>
        <taxon>Cyanobacteriota</taxon>
        <taxon>Cyanophyceae</taxon>
        <taxon>Oscillatoriophycideae</taxon>
        <taxon>Aerosakkonematales</taxon>
        <taxon>Aerosakkonemataceae</taxon>
        <taxon>Floridanema</taxon>
        <taxon>Floridanema evergladense</taxon>
    </lineage>
</organism>
<sequence>MNSNSISEQKRAYSLDALRGFAVLTMVLSGTISYRILPAWMYHAQEPPPTHTYNPNLSGLTWVDLVFPLFLFAMGASIPLALSRRIKSGIANKFKLILYILKRGFFLGAFAIFLEHFRPTKIADNSVPNKWLIALIGFVILFFMFVRLPSNWRRIPQPATTIGAWILAVIVISGINYTNGTGFSLARSDIILIVLTNTAVFGSIIWLFTRFNLKLRSGILGLLFALRLSSTVAKSWTAALWSFSPAPWIFKFHYLSYLFIVIPGTIAGDLILDWLEKPKLDNDWNRKSNYKLVAIIFLLLTNILVLLIGLQARWVWQTTLVSAVICCLTGFLFIKPKNETEILIQKLYYWGVYWLVLGLLFEPYQGGIKKDSATYSYFFLTTGIAFFTLIIFTILIDVFQLQKPLHLLIDNGQNPMIGYVGFANLVWPVFIALGIEKFVTANVQTPLHGFLKGVFYTLTVGYIVCLFTRFKLFWRT</sequence>
<comment type="caution">
    <text evidence="3">The sequence shown here is derived from an EMBL/GenBank/DDBJ whole genome shotgun (WGS) entry which is preliminary data.</text>
</comment>
<feature type="transmembrane region" description="Helical" evidence="1">
    <location>
        <begin position="376"/>
        <end position="396"/>
    </location>
</feature>
<evidence type="ECO:0000313" key="4">
    <source>
        <dbReference type="Proteomes" id="UP001576780"/>
    </source>
</evidence>
<keyword evidence="1" id="KW-0812">Transmembrane</keyword>
<feature type="transmembrane region" description="Helical" evidence="1">
    <location>
        <begin position="158"/>
        <end position="178"/>
    </location>
</feature>
<feature type="transmembrane region" description="Helical" evidence="1">
    <location>
        <begin position="347"/>
        <end position="364"/>
    </location>
</feature>
<feature type="transmembrane region" description="Helical" evidence="1">
    <location>
        <begin position="190"/>
        <end position="208"/>
    </location>
</feature>
<feature type="transmembrane region" description="Helical" evidence="1">
    <location>
        <begin position="316"/>
        <end position="335"/>
    </location>
</feature>
<accession>A0ABV4WS71</accession>
<feature type="transmembrane region" description="Helical" evidence="1">
    <location>
        <begin position="94"/>
        <end position="114"/>
    </location>
</feature>
<feature type="transmembrane region" description="Helical" evidence="1">
    <location>
        <begin position="416"/>
        <end position="435"/>
    </location>
</feature>
<gene>
    <name evidence="3" type="ORF">ACE1CA_25895</name>
</gene>